<evidence type="ECO:0000313" key="1">
    <source>
        <dbReference type="EMBL" id="TKI55112.1"/>
    </source>
</evidence>
<evidence type="ECO:0008006" key="3">
    <source>
        <dbReference type="Google" id="ProtNLM"/>
    </source>
</evidence>
<keyword evidence="2" id="KW-1185">Reference proteome</keyword>
<reference evidence="1 2" key="1">
    <citation type="submission" date="2019-04" db="EMBL/GenBank/DDBJ databases">
        <title>Whole genome sequencing of Brevibacillus sp. TGS2-1.</title>
        <authorList>
            <person name="Choi A."/>
        </authorList>
    </citation>
    <scope>NUCLEOTIDE SEQUENCE [LARGE SCALE GENOMIC DNA]</scope>
    <source>
        <strain evidence="1 2">TGS2-1</strain>
    </source>
</reference>
<dbReference type="OrthoDB" id="2088277at2"/>
<protein>
    <recommendedName>
        <fullName evidence="3">Thymidine kinase</fullName>
    </recommendedName>
</protein>
<organism evidence="1 2">
    <name type="scientific">Brevibacillus antibioticus</name>
    <dbReference type="NCBI Taxonomy" id="2570228"/>
    <lineage>
        <taxon>Bacteria</taxon>
        <taxon>Bacillati</taxon>
        <taxon>Bacillota</taxon>
        <taxon>Bacilli</taxon>
        <taxon>Bacillales</taxon>
        <taxon>Paenibacillaceae</taxon>
        <taxon>Brevibacillus</taxon>
    </lineage>
</organism>
<dbReference type="EMBL" id="SZNK01000001">
    <property type="protein sequence ID" value="TKI55112.1"/>
    <property type="molecule type" value="Genomic_DNA"/>
</dbReference>
<dbReference type="RefSeq" id="WP_137028491.1">
    <property type="nucleotide sequence ID" value="NZ_SZNK01000001.1"/>
</dbReference>
<proteinExistence type="predicted"/>
<dbReference type="AlphaFoldDB" id="A0A4U2Y5T1"/>
<gene>
    <name evidence="1" type="ORF">E8L90_06370</name>
</gene>
<accession>A0A4U2Y5T1</accession>
<sequence>MHNKEFFPTVYVGERKSGKTTRLLEEASKTGIPILAHNIMMKRYLEGTAKQLGFTNVTVITPDALEHGHYEKVIIDEAQLLLRYAFL</sequence>
<comment type="caution">
    <text evidence="1">The sequence shown here is derived from an EMBL/GenBank/DDBJ whole genome shotgun (WGS) entry which is preliminary data.</text>
</comment>
<dbReference type="Proteomes" id="UP000307841">
    <property type="component" value="Unassembled WGS sequence"/>
</dbReference>
<name>A0A4U2Y5T1_9BACL</name>
<evidence type="ECO:0000313" key="2">
    <source>
        <dbReference type="Proteomes" id="UP000307841"/>
    </source>
</evidence>